<sequence>MNYELKALKDNGTWSVLPLLIDSFAIGCKWVFKVEMNADDYSLFTMTIVNGEFSALLVYVDDIVIASTTIQAVNHVKQYLSFQFKLKDLGTLKYFLGLEIARS</sequence>
<dbReference type="HOGENOM" id="CLU_2268707_0_0_1"/>
<evidence type="ECO:0000313" key="2">
    <source>
        <dbReference type="EMBL" id="EOY03775.1"/>
    </source>
</evidence>
<dbReference type="InterPro" id="IPR043502">
    <property type="entry name" value="DNA/RNA_pol_sf"/>
</dbReference>
<proteinExistence type="predicted"/>
<feature type="domain" description="Reverse transcriptase Ty1/copia-type" evidence="1">
    <location>
        <begin position="57"/>
        <end position="102"/>
    </location>
</feature>
<dbReference type="AlphaFoldDB" id="A0A061EFJ4"/>
<dbReference type="InParanoid" id="A0A061EFJ4"/>
<dbReference type="OMA" id="EMNADDY"/>
<organism evidence="2 3">
    <name type="scientific">Theobroma cacao</name>
    <name type="common">Cacao</name>
    <name type="synonym">Cocoa</name>
    <dbReference type="NCBI Taxonomy" id="3641"/>
    <lineage>
        <taxon>Eukaryota</taxon>
        <taxon>Viridiplantae</taxon>
        <taxon>Streptophyta</taxon>
        <taxon>Embryophyta</taxon>
        <taxon>Tracheophyta</taxon>
        <taxon>Spermatophyta</taxon>
        <taxon>Magnoliopsida</taxon>
        <taxon>eudicotyledons</taxon>
        <taxon>Gunneridae</taxon>
        <taxon>Pentapetalae</taxon>
        <taxon>rosids</taxon>
        <taxon>malvids</taxon>
        <taxon>Malvales</taxon>
        <taxon>Malvaceae</taxon>
        <taxon>Byttnerioideae</taxon>
        <taxon>Theobroma</taxon>
    </lineage>
</organism>
<dbReference type="Pfam" id="PF07727">
    <property type="entry name" value="RVT_2"/>
    <property type="match status" value="1"/>
</dbReference>
<keyword evidence="3" id="KW-1185">Reference proteome</keyword>
<dbReference type="InterPro" id="IPR013103">
    <property type="entry name" value="RVT_2"/>
</dbReference>
<dbReference type="Gramene" id="EOY03775">
    <property type="protein sequence ID" value="EOY03775"/>
    <property type="gene ID" value="TCM_018954"/>
</dbReference>
<name>A0A061EFJ4_THECC</name>
<gene>
    <name evidence="2" type="ORF">TCM_018954</name>
</gene>
<dbReference type="Proteomes" id="UP000026915">
    <property type="component" value="Chromosome 4"/>
</dbReference>
<dbReference type="SUPFAM" id="SSF56672">
    <property type="entry name" value="DNA/RNA polymerases"/>
    <property type="match status" value="1"/>
</dbReference>
<evidence type="ECO:0000259" key="1">
    <source>
        <dbReference type="Pfam" id="PF07727"/>
    </source>
</evidence>
<evidence type="ECO:0000313" key="3">
    <source>
        <dbReference type="Proteomes" id="UP000026915"/>
    </source>
</evidence>
<accession>A0A061EFJ4</accession>
<dbReference type="EMBL" id="CM001882">
    <property type="protein sequence ID" value="EOY03775.1"/>
    <property type="molecule type" value="Genomic_DNA"/>
</dbReference>
<dbReference type="eggNOG" id="KOG0017">
    <property type="taxonomic scope" value="Eukaryota"/>
</dbReference>
<protein>
    <recommendedName>
        <fullName evidence="1">Reverse transcriptase Ty1/copia-type domain-containing protein</fullName>
    </recommendedName>
</protein>
<reference evidence="2 3" key="1">
    <citation type="journal article" date="2013" name="Genome Biol.">
        <title>The genome sequence of the most widely cultivated cacao type and its use to identify candidate genes regulating pod color.</title>
        <authorList>
            <person name="Motamayor J.C."/>
            <person name="Mockaitis K."/>
            <person name="Schmutz J."/>
            <person name="Haiminen N."/>
            <person name="Iii D.L."/>
            <person name="Cornejo O."/>
            <person name="Findley S.D."/>
            <person name="Zheng P."/>
            <person name="Utro F."/>
            <person name="Royaert S."/>
            <person name="Saski C."/>
            <person name="Jenkins J."/>
            <person name="Podicheti R."/>
            <person name="Zhao M."/>
            <person name="Scheffler B.E."/>
            <person name="Stack J.C."/>
            <person name="Feltus F.A."/>
            <person name="Mustiga G.M."/>
            <person name="Amores F."/>
            <person name="Phillips W."/>
            <person name="Marelli J.P."/>
            <person name="May G.D."/>
            <person name="Shapiro H."/>
            <person name="Ma J."/>
            <person name="Bustamante C.D."/>
            <person name="Schnell R.J."/>
            <person name="Main D."/>
            <person name="Gilbert D."/>
            <person name="Parida L."/>
            <person name="Kuhn D.N."/>
        </authorList>
    </citation>
    <scope>NUCLEOTIDE SEQUENCE [LARGE SCALE GENOMIC DNA]</scope>
    <source>
        <strain evidence="3">cv. Matina 1-6</strain>
    </source>
</reference>